<protein>
    <submittedName>
        <fullName evidence="1">Uncharacterized protein</fullName>
    </submittedName>
</protein>
<evidence type="ECO:0000313" key="1">
    <source>
        <dbReference type="EMBL" id="JAD21070.1"/>
    </source>
</evidence>
<proteinExistence type="predicted"/>
<dbReference type="EMBL" id="GBRH01276825">
    <property type="protein sequence ID" value="JAD21070.1"/>
    <property type="molecule type" value="Transcribed_RNA"/>
</dbReference>
<reference evidence="1" key="1">
    <citation type="submission" date="2014-09" db="EMBL/GenBank/DDBJ databases">
        <authorList>
            <person name="Magalhaes I.L.F."/>
            <person name="Oliveira U."/>
            <person name="Santos F.R."/>
            <person name="Vidigal T.H.D.A."/>
            <person name="Brescovit A.D."/>
            <person name="Santos A.J."/>
        </authorList>
    </citation>
    <scope>NUCLEOTIDE SEQUENCE</scope>
    <source>
        <tissue evidence="1">Shoot tissue taken approximately 20 cm above the soil surface</tissue>
    </source>
</reference>
<accession>A0A0A8Y7G0</accession>
<dbReference type="AlphaFoldDB" id="A0A0A8Y7G0"/>
<dbReference type="EMBL" id="GBRH01244860">
    <property type="protein sequence ID" value="JAD53035.1"/>
    <property type="molecule type" value="Transcribed_RNA"/>
</dbReference>
<reference evidence="1" key="2">
    <citation type="journal article" date="2015" name="Data Brief">
        <title>Shoot transcriptome of the giant reed, Arundo donax.</title>
        <authorList>
            <person name="Barrero R.A."/>
            <person name="Guerrero F.D."/>
            <person name="Moolhuijzen P."/>
            <person name="Goolsby J.A."/>
            <person name="Tidwell J."/>
            <person name="Bellgard S.E."/>
            <person name="Bellgard M.I."/>
        </authorList>
    </citation>
    <scope>NUCLEOTIDE SEQUENCE</scope>
    <source>
        <tissue evidence="1">Shoot tissue taken approximately 20 cm above the soil surface</tissue>
    </source>
</reference>
<name>A0A0A8Y7G0_ARUDO</name>
<organism evidence="1">
    <name type="scientific">Arundo donax</name>
    <name type="common">Giant reed</name>
    <name type="synonym">Donax arundinaceus</name>
    <dbReference type="NCBI Taxonomy" id="35708"/>
    <lineage>
        <taxon>Eukaryota</taxon>
        <taxon>Viridiplantae</taxon>
        <taxon>Streptophyta</taxon>
        <taxon>Embryophyta</taxon>
        <taxon>Tracheophyta</taxon>
        <taxon>Spermatophyta</taxon>
        <taxon>Magnoliopsida</taxon>
        <taxon>Liliopsida</taxon>
        <taxon>Poales</taxon>
        <taxon>Poaceae</taxon>
        <taxon>PACMAD clade</taxon>
        <taxon>Arundinoideae</taxon>
        <taxon>Arundineae</taxon>
        <taxon>Arundo</taxon>
    </lineage>
</organism>
<sequence>MCIAAYRIFKASQEGSQSS</sequence>